<organism evidence="2 3">
    <name type="scientific">Aspergillus ruber (strain CBS 135680)</name>
    <dbReference type="NCBI Taxonomy" id="1388766"/>
    <lineage>
        <taxon>Eukaryota</taxon>
        <taxon>Fungi</taxon>
        <taxon>Dikarya</taxon>
        <taxon>Ascomycota</taxon>
        <taxon>Pezizomycotina</taxon>
        <taxon>Eurotiomycetes</taxon>
        <taxon>Eurotiomycetidae</taxon>
        <taxon>Eurotiales</taxon>
        <taxon>Aspergillaceae</taxon>
        <taxon>Aspergillus</taxon>
        <taxon>Aspergillus subgen. Aspergillus</taxon>
    </lineage>
</organism>
<proteinExistence type="predicted"/>
<evidence type="ECO:0000313" key="2">
    <source>
        <dbReference type="EMBL" id="EYE92030.1"/>
    </source>
</evidence>
<keyword evidence="3" id="KW-1185">Reference proteome</keyword>
<feature type="compositionally biased region" description="Polar residues" evidence="1">
    <location>
        <begin position="85"/>
        <end position="96"/>
    </location>
</feature>
<reference evidence="3" key="1">
    <citation type="journal article" date="2014" name="Nat. Commun.">
        <title>Genomic adaptations of the halophilic Dead Sea filamentous fungus Eurotium rubrum.</title>
        <authorList>
            <person name="Kis-Papo T."/>
            <person name="Weig A.R."/>
            <person name="Riley R."/>
            <person name="Persoh D."/>
            <person name="Salamov A."/>
            <person name="Sun H."/>
            <person name="Lipzen A."/>
            <person name="Wasser S.P."/>
            <person name="Rambold G."/>
            <person name="Grigoriev I.V."/>
            <person name="Nevo E."/>
        </authorList>
    </citation>
    <scope>NUCLEOTIDE SEQUENCE [LARGE SCALE GENOMIC DNA]</scope>
    <source>
        <strain evidence="3">CBS 135680</strain>
    </source>
</reference>
<dbReference type="GeneID" id="63702554"/>
<sequence>MTRPKLYPNKVAGHNRWICIGLSCFNQLQGESAARLEYGAFFISGPREDACVVDLVLDAKGNNALTKRPEADQGYEGAGARRQVDSNQPTESPTNALKRTRAMKALPNNWKPRYEEAGAKRQIGSEWDCAIGLETGCCNHDRTDSITLFHPIFNGNYPRTWRAWLVHMESPYILWRIEVIIEVISARNYSRHELRLTSPADSPETLVIGYWRNSFNQVAGDSYEVQERHSGQYDAKLGCKYPIANLCQLPMSKVQRPDIQSQSWQNEQNDANRMGPSNSDARLSSNTWTTMAS</sequence>
<dbReference type="HOGENOM" id="CLU_949884_0_0_1"/>
<dbReference type="AlphaFoldDB" id="A0A017S7C0"/>
<dbReference type="RefSeq" id="XP_040635718.1">
    <property type="nucleotide sequence ID" value="XM_040787430.1"/>
</dbReference>
<feature type="region of interest" description="Disordered" evidence="1">
    <location>
        <begin position="67"/>
        <end position="96"/>
    </location>
</feature>
<dbReference type="EMBL" id="KK088439">
    <property type="protein sequence ID" value="EYE92030.1"/>
    <property type="molecule type" value="Genomic_DNA"/>
</dbReference>
<name>A0A017S7C0_ASPRC</name>
<protein>
    <submittedName>
        <fullName evidence="2">Uncharacterized protein</fullName>
    </submittedName>
</protein>
<accession>A0A017S7C0</accession>
<evidence type="ECO:0000256" key="1">
    <source>
        <dbReference type="SAM" id="MobiDB-lite"/>
    </source>
</evidence>
<gene>
    <name evidence="2" type="ORF">EURHEDRAFT_544355</name>
</gene>
<feature type="region of interest" description="Disordered" evidence="1">
    <location>
        <begin position="258"/>
        <end position="293"/>
    </location>
</feature>
<evidence type="ECO:0000313" key="3">
    <source>
        <dbReference type="Proteomes" id="UP000019804"/>
    </source>
</evidence>
<dbReference type="Proteomes" id="UP000019804">
    <property type="component" value="Unassembled WGS sequence"/>
</dbReference>